<evidence type="ECO:0000256" key="5">
    <source>
        <dbReference type="HAMAP-Rule" id="MF_00787"/>
    </source>
</evidence>
<dbReference type="UniPathway" id="UPA00148">
    <property type="reaction ID" value="UER00227"/>
</dbReference>
<dbReference type="GO" id="GO:0032259">
    <property type="term" value="P:methylation"/>
    <property type="evidence" value="ECO:0007669"/>
    <property type="project" value="UniProtKB-KW"/>
</dbReference>
<keyword evidence="1 5" id="KW-0169">Cobalamin biosynthesis</keyword>
<gene>
    <name evidence="5" type="primary">cbiD</name>
    <name evidence="6" type="ORF">B5V00_08480</name>
</gene>
<dbReference type="OrthoDB" id="6439987at2"/>
<proteinExistence type="inferred from homology"/>
<keyword evidence="4 5" id="KW-0949">S-adenosyl-L-methionine</keyword>
<dbReference type="Gene3D" id="3.30.2110.10">
    <property type="entry name" value="CbiD-like"/>
    <property type="match status" value="1"/>
</dbReference>
<reference evidence="6 7" key="1">
    <citation type="submission" date="2017-03" db="EMBL/GenBank/DDBJ databases">
        <title>Genome sequence of Geothermobacter sp. EPR-M, Deep-Sea Iron Reducer.</title>
        <authorList>
            <person name="Tully B."/>
            <person name="Savalia P."/>
            <person name="Abuyen K."/>
            <person name="Baughan C."/>
            <person name="Romero E."/>
            <person name="Ronkowski C."/>
            <person name="Torres B."/>
            <person name="Tremblay J."/>
            <person name="Trujillo A."/>
            <person name="Tyler M."/>
            <person name="Perez-Rodriguez I."/>
            <person name="Amend J."/>
        </authorList>
    </citation>
    <scope>NUCLEOTIDE SEQUENCE [LARGE SCALE GENOMIC DNA]</scope>
    <source>
        <strain evidence="6 7">EPR-M</strain>
    </source>
</reference>
<sequence>MARSLRHGYTTGACAAAATLAAARLLAGERVAQVALELPVGERAVFPVHGCRVDGARARCFVIKDAGDDPDVTHGVEVHARVESSSPPSSGDAGREEGEVVILGGEGIGTVTKPGLAVAVGEPAINPVPRRMIREALRSVFPSGSFRVTIAIPDGEQRAAKTLNARLGICGGLSILGTTGIVRPISHQAWTDTLDVALDVALAVGCRRVVACTGRSSEKVAQREYPLLAEEAFVMMGDHVGHLAGACRRKGVPNLVVAAQFAKLVKVACGHPQTHVHSSRLDLRKLADWARSTGLTTEASETIVAANTAREVFLTLGAAHPLVAEVARRAVKQLRNWAPGVTIEILLVGYDGAVAGRYGE</sequence>
<dbReference type="GO" id="GO:0019251">
    <property type="term" value="P:anaerobic cobalamin biosynthetic process"/>
    <property type="evidence" value="ECO:0007669"/>
    <property type="project" value="UniProtKB-UniRule"/>
</dbReference>
<dbReference type="GO" id="GO:0043780">
    <property type="term" value="F:cobalt-precorrin-5B C1-methyltransferase activity"/>
    <property type="evidence" value="ECO:0007669"/>
    <property type="project" value="RHEA"/>
</dbReference>
<dbReference type="SUPFAM" id="SSF111342">
    <property type="entry name" value="CbiD-like"/>
    <property type="match status" value="1"/>
</dbReference>
<dbReference type="HAMAP" id="MF_00787">
    <property type="entry name" value="CbiD"/>
    <property type="match status" value="1"/>
</dbReference>
<evidence type="ECO:0000256" key="2">
    <source>
        <dbReference type="ARBA" id="ARBA00022603"/>
    </source>
</evidence>
<evidence type="ECO:0000313" key="6">
    <source>
        <dbReference type="EMBL" id="ORJ60278.1"/>
    </source>
</evidence>
<evidence type="ECO:0000256" key="3">
    <source>
        <dbReference type="ARBA" id="ARBA00022679"/>
    </source>
</evidence>
<dbReference type="PANTHER" id="PTHR35863:SF1">
    <property type="entry name" value="COBALT-PRECORRIN-5B C(1)-METHYLTRANSFERASE"/>
    <property type="match status" value="1"/>
</dbReference>
<keyword evidence="2 5" id="KW-0489">Methyltransferase</keyword>
<name>A0A1X0Y594_9BACT</name>
<dbReference type="PANTHER" id="PTHR35863">
    <property type="entry name" value="COBALT-PRECORRIN-5B C(1)-METHYLTRANSFERASE"/>
    <property type="match status" value="1"/>
</dbReference>
<comment type="function">
    <text evidence="5">Catalyzes the methylation of C-1 in cobalt-precorrin-5B to form cobalt-precorrin-6A.</text>
</comment>
<dbReference type="Proteomes" id="UP000193136">
    <property type="component" value="Unassembled WGS sequence"/>
</dbReference>
<organism evidence="6 7">
    <name type="scientific">Geothermobacter hydrogeniphilus</name>
    <dbReference type="NCBI Taxonomy" id="1969733"/>
    <lineage>
        <taxon>Bacteria</taxon>
        <taxon>Pseudomonadati</taxon>
        <taxon>Thermodesulfobacteriota</taxon>
        <taxon>Desulfuromonadia</taxon>
        <taxon>Desulfuromonadales</taxon>
        <taxon>Geothermobacteraceae</taxon>
        <taxon>Geothermobacter</taxon>
    </lineage>
</organism>
<dbReference type="Pfam" id="PF01888">
    <property type="entry name" value="CbiD"/>
    <property type="match status" value="1"/>
</dbReference>
<comment type="catalytic activity">
    <reaction evidence="5">
        <text>Co-precorrin-5B + S-adenosyl-L-methionine = Co-precorrin-6A + S-adenosyl-L-homocysteine</text>
        <dbReference type="Rhea" id="RHEA:26285"/>
        <dbReference type="ChEBI" id="CHEBI:57856"/>
        <dbReference type="ChEBI" id="CHEBI:59789"/>
        <dbReference type="ChEBI" id="CHEBI:60063"/>
        <dbReference type="ChEBI" id="CHEBI:60064"/>
        <dbReference type="EC" id="2.1.1.195"/>
    </reaction>
</comment>
<protein>
    <recommendedName>
        <fullName evidence="5">Cobalt-precorrin-5B C(1)-methyltransferase</fullName>
        <ecNumber evidence="5">2.1.1.195</ecNumber>
    </recommendedName>
    <alternativeName>
        <fullName evidence="5">Cobalt-precorrin-6A synthase</fullName>
    </alternativeName>
</protein>
<keyword evidence="3 5" id="KW-0808">Transferase</keyword>
<dbReference type="STRING" id="1969733.B5V00_08480"/>
<dbReference type="EC" id="2.1.1.195" evidence="5"/>
<dbReference type="InterPro" id="IPR036074">
    <property type="entry name" value="CbiD_sf"/>
</dbReference>
<comment type="caution">
    <text evidence="6">The sequence shown here is derived from an EMBL/GenBank/DDBJ whole genome shotgun (WGS) entry which is preliminary data.</text>
</comment>
<dbReference type="RefSeq" id="WP_085010351.1">
    <property type="nucleotide sequence ID" value="NZ_NAAD01000009.1"/>
</dbReference>
<evidence type="ECO:0000256" key="1">
    <source>
        <dbReference type="ARBA" id="ARBA00022573"/>
    </source>
</evidence>
<evidence type="ECO:0000313" key="7">
    <source>
        <dbReference type="Proteomes" id="UP000193136"/>
    </source>
</evidence>
<keyword evidence="7" id="KW-1185">Reference proteome</keyword>
<accession>A0A1X0Y594</accession>
<comment type="pathway">
    <text evidence="5">Cofactor biosynthesis; adenosylcobalamin biosynthesis; cob(II)yrinate a,c-diamide from sirohydrochlorin (anaerobic route): step 6/10.</text>
</comment>
<dbReference type="NCBIfam" id="TIGR00312">
    <property type="entry name" value="cbiD"/>
    <property type="match status" value="1"/>
</dbReference>
<dbReference type="EMBL" id="NAAD01000009">
    <property type="protein sequence ID" value="ORJ60278.1"/>
    <property type="molecule type" value="Genomic_DNA"/>
</dbReference>
<evidence type="ECO:0000256" key="4">
    <source>
        <dbReference type="ARBA" id="ARBA00022691"/>
    </source>
</evidence>
<dbReference type="InterPro" id="IPR002748">
    <property type="entry name" value="CbiD"/>
</dbReference>
<dbReference type="AlphaFoldDB" id="A0A1X0Y594"/>
<comment type="similarity">
    <text evidence="5">Belongs to the CbiD family.</text>
</comment>
<dbReference type="NCBIfam" id="NF000849">
    <property type="entry name" value="PRK00075.1-1"/>
    <property type="match status" value="1"/>
</dbReference>
<dbReference type="PIRSF" id="PIRSF026782">
    <property type="entry name" value="CbiD"/>
    <property type="match status" value="1"/>
</dbReference>